<reference evidence="5 6" key="1">
    <citation type="submission" date="2018-06" db="EMBL/GenBank/DDBJ databases">
        <title>Complete genome of Desulfovibrio marinus P48SEP.</title>
        <authorList>
            <person name="Crispim J.S."/>
            <person name="Vidigal P.M.P."/>
            <person name="Silva L.C.F."/>
            <person name="Araujo L.C."/>
            <person name="Laguardia C.N."/>
            <person name="Dias R.S."/>
            <person name="Sousa M.P."/>
            <person name="Paula S.O."/>
            <person name="Silva C."/>
        </authorList>
    </citation>
    <scope>NUCLEOTIDE SEQUENCE [LARGE SCALE GENOMIC DNA]</scope>
    <source>
        <strain evidence="5 6">P48SEP</strain>
    </source>
</reference>
<dbReference type="GO" id="GO:0016491">
    <property type="term" value="F:oxidoreductase activity"/>
    <property type="evidence" value="ECO:0007669"/>
    <property type="project" value="InterPro"/>
</dbReference>
<feature type="domain" description="NADPH-dependent FMN reductase-like" evidence="3">
    <location>
        <begin position="1"/>
        <end position="158"/>
    </location>
</feature>
<dbReference type="AlphaFoldDB" id="A0A6P1ZI48"/>
<sequence length="203" mass="21929">MYALAINGSPRKDGNTRVLLEKVTEQLKNAGWDTEIVQVGGNKVRGCIACYKCFENKDQRCAVKNDAFNDVMEKIVRADAIIMGSPTYFADVSSDCKGVLDRAGLVSIANGGLLRGKIGAGVVAVRRGGATHVLDSINHMYLMSEMIVPGSTYWNMGYGMNKGEVSGDEEGMRNAEHLGKAIDWLGKATVPHRDSYPVGRGEA</sequence>
<dbReference type="EMBL" id="QMIF01000003">
    <property type="protein sequence ID" value="TVM35012.1"/>
    <property type="molecule type" value="Genomic_DNA"/>
</dbReference>
<name>A0A6P1ZI48_9BACT</name>
<dbReference type="Proteomes" id="UP000503251">
    <property type="component" value="Chromosome"/>
</dbReference>
<accession>A0A6P1ZI48</accession>
<keyword evidence="7" id="KW-1185">Reference proteome</keyword>
<keyword evidence="1" id="KW-0285">Flavoprotein</keyword>
<protein>
    <submittedName>
        <fullName evidence="5">Flavodoxin family protein</fullName>
    </submittedName>
</protein>
<evidence type="ECO:0000313" key="7">
    <source>
        <dbReference type="Proteomes" id="UP000503251"/>
    </source>
</evidence>
<dbReference type="InterPro" id="IPR029039">
    <property type="entry name" value="Flavoprotein-like_sf"/>
</dbReference>
<gene>
    <name evidence="5" type="ORF">DQK91_06290</name>
    <name evidence="4" type="ORF">E8L03_03870</name>
</gene>
<reference evidence="4 7" key="2">
    <citation type="submission" date="2019-04" db="EMBL/GenBank/DDBJ databases">
        <title>Isolation and culture of sulfate reducing bacteria from the cold seep of the South China Sea.</title>
        <authorList>
            <person name="Sun C."/>
            <person name="Liu R."/>
        </authorList>
    </citation>
    <scope>NUCLEOTIDE SEQUENCE [LARGE SCALE GENOMIC DNA]</scope>
    <source>
        <strain evidence="4 7">CS1</strain>
    </source>
</reference>
<dbReference type="Pfam" id="PF03358">
    <property type="entry name" value="FMN_red"/>
    <property type="match status" value="1"/>
</dbReference>
<dbReference type="PANTHER" id="PTHR43278">
    <property type="entry name" value="NAD(P)H-DEPENDENT FMN-CONTAINING OXIDOREDUCTASE YWQN-RELATED"/>
    <property type="match status" value="1"/>
</dbReference>
<dbReference type="InterPro" id="IPR051796">
    <property type="entry name" value="ISF_SsuE-like"/>
</dbReference>
<keyword evidence="2" id="KW-0288">FMN</keyword>
<dbReference type="Gene3D" id="3.40.50.360">
    <property type="match status" value="1"/>
</dbReference>
<dbReference type="OrthoDB" id="9790975at2"/>
<dbReference type="PANTHER" id="PTHR43278:SF4">
    <property type="entry name" value="NAD(P)H-DEPENDENT FMN-CONTAINING OXIDOREDUCTASE YWQN-RELATED"/>
    <property type="match status" value="1"/>
</dbReference>
<dbReference type="Proteomes" id="UP000434052">
    <property type="component" value="Unassembled WGS sequence"/>
</dbReference>
<evidence type="ECO:0000313" key="5">
    <source>
        <dbReference type="EMBL" id="TVM35012.1"/>
    </source>
</evidence>
<evidence type="ECO:0000256" key="2">
    <source>
        <dbReference type="ARBA" id="ARBA00022643"/>
    </source>
</evidence>
<evidence type="ECO:0000313" key="6">
    <source>
        <dbReference type="Proteomes" id="UP000434052"/>
    </source>
</evidence>
<organism evidence="5 6">
    <name type="scientific">Oceanidesulfovibrio marinus</name>
    <dbReference type="NCBI Taxonomy" id="370038"/>
    <lineage>
        <taxon>Bacteria</taxon>
        <taxon>Pseudomonadati</taxon>
        <taxon>Thermodesulfobacteriota</taxon>
        <taxon>Desulfovibrionia</taxon>
        <taxon>Desulfovibrionales</taxon>
        <taxon>Desulfovibrionaceae</taxon>
        <taxon>Oceanidesulfovibrio</taxon>
    </lineage>
</organism>
<evidence type="ECO:0000313" key="4">
    <source>
        <dbReference type="EMBL" id="QJT08115.1"/>
    </source>
</evidence>
<dbReference type="RefSeq" id="WP_144234564.1">
    <property type="nucleotide sequence ID" value="NZ_CP039543.1"/>
</dbReference>
<dbReference type="EMBL" id="CP039543">
    <property type="protein sequence ID" value="QJT08115.1"/>
    <property type="molecule type" value="Genomic_DNA"/>
</dbReference>
<dbReference type="InterPro" id="IPR005025">
    <property type="entry name" value="FMN_Rdtase-like_dom"/>
</dbReference>
<proteinExistence type="predicted"/>
<evidence type="ECO:0000259" key="3">
    <source>
        <dbReference type="Pfam" id="PF03358"/>
    </source>
</evidence>
<evidence type="ECO:0000256" key="1">
    <source>
        <dbReference type="ARBA" id="ARBA00022630"/>
    </source>
</evidence>
<dbReference type="SUPFAM" id="SSF52218">
    <property type="entry name" value="Flavoproteins"/>
    <property type="match status" value="1"/>
</dbReference>